<evidence type="ECO:0000313" key="1">
    <source>
        <dbReference type="EMBL" id="KAF9484970.1"/>
    </source>
</evidence>
<accession>A0A9P5ZDI0</accession>
<evidence type="ECO:0008006" key="3">
    <source>
        <dbReference type="Google" id="ProtNLM"/>
    </source>
</evidence>
<keyword evidence="2" id="KW-1185">Reference proteome</keyword>
<organism evidence="1 2">
    <name type="scientific">Pholiota conissans</name>
    <dbReference type="NCBI Taxonomy" id="109636"/>
    <lineage>
        <taxon>Eukaryota</taxon>
        <taxon>Fungi</taxon>
        <taxon>Dikarya</taxon>
        <taxon>Basidiomycota</taxon>
        <taxon>Agaricomycotina</taxon>
        <taxon>Agaricomycetes</taxon>
        <taxon>Agaricomycetidae</taxon>
        <taxon>Agaricales</taxon>
        <taxon>Agaricineae</taxon>
        <taxon>Strophariaceae</taxon>
        <taxon>Pholiota</taxon>
    </lineage>
</organism>
<name>A0A9P5ZDI0_9AGAR</name>
<reference evidence="1" key="1">
    <citation type="submission" date="2020-11" db="EMBL/GenBank/DDBJ databases">
        <authorList>
            <consortium name="DOE Joint Genome Institute"/>
            <person name="Ahrendt S."/>
            <person name="Riley R."/>
            <person name="Andreopoulos W."/>
            <person name="Labutti K."/>
            <person name="Pangilinan J."/>
            <person name="Ruiz-Duenas F.J."/>
            <person name="Barrasa J.M."/>
            <person name="Sanchez-Garcia M."/>
            <person name="Camarero S."/>
            <person name="Miyauchi S."/>
            <person name="Serrano A."/>
            <person name="Linde D."/>
            <person name="Babiker R."/>
            <person name="Drula E."/>
            <person name="Ayuso-Fernandez I."/>
            <person name="Pacheco R."/>
            <person name="Padilla G."/>
            <person name="Ferreira P."/>
            <person name="Barriuso J."/>
            <person name="Kellner H."/>
            <person name="Castanera R."/>
            <person name="Alfaro M."/>
            <person name="Ramirez L."/>
            <person name="Pisabarro A.G."/>
            <person name="Kuo A."/>
            <person name="Tritt A."/>
            <person name="Lipzen A."/>
            <person name="He G."/>
            <person name="Yan M."/>
            <person name="Ng V."/>
            <person name="Cullen D."/>
            <person name="Martin F."/>
            <person name="Rosso M.-N."/>
            <person name="Henrissat B."/>
            <person name="Hibbett D."/>
            <person name="Martinez A.T."/>
            <person name="Grigoriev I.V."/>
        </authorList>
    </citation>
    <scope>NUCLEOTIDE SEQUENCE</scope>
    <source>
        <strain evidence="1">CIRM-BRFM 674</strain>
    </source>
</reference>
<comment type="caution">
    <text evidence="1">The sequence shown here is derived from an EMBL/GenBank/DDBJ whole genome shotgun (WGS) entry which is preliminary data.</text>
</comment>
<dbReference type="Proteomes" id="UP000807469">
    <property type="component" value="Unassembled WGS sequence"/>
</dbReference>
<protein>
    <recommendedName>
        <fullName evidence="3">Protein kinase domain-containing protein</fullName>
    </recommendedName>
</protein>
<dbReference type="OrthoDB" id="3182995at2759"/>
<proteinExistence type="predicted"/>
<sequence length="325" mass="36799">MSLERTTDDHVHPKPCLATISTYTLTIHGLGSSDENPAEIMLSRSQTFPASRLFRKYVAVSRGDDWAPLSLPNNGAHPEIELTNSISEGRVGLSYSSVKPKYGRSLAREAWFYEQFARESGYEGVFTPRCFGFFTVPLKDCLDSSGQPVSHIKPWENITIKPPEEYYHDRNGEPVQVEDAEWRVPDDGPAVQHLFDDVEGWKSGSPWDTWRSSPSDPLLCHFSSPNRLVGDEDDGLNEEDLNDIRDLVRDMSLTGIIHRDLRICNILRATHDVICPRHGRAHRWRLCDFDMAVKVCVSPEIAFDAAFATRSQVRKIGLVPFWGWA</sequence>
<evidence type="ECO:0000313" key="2">
    <source>
        <dbReference type="Proteomes" id="UP000807469"/>
    </source>
</evidence>
<dbReference type="AlphaFoldDB" id="A0A9P5ZDI0"/>
<gene>
    <name evidence="1" type="ORF">BDN70DRAFT_903424</name>
</gene>
<dbReference type="EMBL" id="MU155139">
    <property type="protein sequence ID" value="KAF9484970.1"/>
    <property type="molecule type" value="Genomic_DNA"/>
</dbReference>